<reference evidence="4 5" key="1">
    <citation type="submission" date="2019-08" db="EMBL/GenBank/DDBJ databases">
        <title>In-depth cultivation of the pig gut microbiome towards novel bacterial diversity and tailored functional studies.</title>
        <authorList>
            <person name="Wylensek D."/>
            <person name="Hitch T.C.A."/>
            <person name="Clavel T."/>
        </authorList>
    </citation>
    <scope>NUCLEOTIDE SEQUENCE [LARGE SCALE GENOMIC DNA]</scope>
    <source>
        <strain evidence="4 5">WB03_NA08</strain>
    </source>
</reference>
<dbReference type="AlphaFoldDB" id="A0A6N7W9S5"/>
<proteinExistence type="inferred from homology"/>
<dbReference type="InterPro" id="IPR000523">
    <property type="entry name" value="Mg_chelatse_chII-like_cat_dom"/>
</dbReference>
<feature type="region of interest" description="Disordered" evidence="2">
    <location>
        <begin position="1"/>
        <end position="26"/>
    </location>
</feature>
<dbReference type="InterPro" id="IPR025158">
    <property type="entry name" value="Mg_chelat-rel_C"/>
</dbReference>
<dbReference type="NCBIfam" id="TIGR00368">
    <property type="entry name" value="YifB family Mg chelatase-like AAA ATPase"/>
    <property type="match status" value="1"/>
</dbReference>
<name>A0A6N7W9S5_9ACTO</name>
<evidence type="ECO:0000259" key="3">
    <source>
        <dbReference type="SMART" id="SM00382"/>
    </source>
</evidence>
<comment type="similarity">
    <text evidence="1">Belongs to the Mg-chelatase subunits D/I family. ComM subfamily.</text>
</comment>
<keyword evidence="5" id="KW-1185">Reference proteome</keyword>
<evidence type="ECO:0000256" key="2">
    <source>
        <dbReference type="SAM" id="MobiDB-lite"/>
    </source>
</evidence>
<dbReference type="Pfam" id="PF13541">
    <property type="entry name" value="ChlI"/>
    <property type="match status" value="1"/>
</dbReference>
<dbReference type="GO" id="GO:0005524">
    <property type="term" value="F:ATP binding"/>
    <property type="evidence" value="ECO:0007669"/>
    <property type="project" value="InterPro"/>
</dbReference>
<organism evidence="4 5">
    <name type="scientific">Scrofimicrobium canadense</name>
    <dbReference type="NCBI Taxonomy" id="2652290"/>
    <lineage>
        <taxon>Bacteria</taxon>
        <taxon>Bacillati</taxon>
        <taxon>Actinomycetota</taxon>
        <taxon>Actinomycetes</taxon>
        <taxon>Actinomycetales</taxon>
        <taxon>Actinomycetaceae</taxon>
        <taxon>Scrofimicrobium</taxon>
    </lineage>
</organism>
<dbReference type="InterPro" id="IPR020568">
    <property type="entry name" value="Ribosomal_Su5_D2-typ_SF"/>
</dbReference>
<dbReference type="PANTHER" id="PTHR32039">
    <property type="entry name" value="MAGNESIUM-CHELATASE SUBUNIT CHLI"/>
    <property type="match status" value="1"/>
</dbReference>
<comment type="caution">
    <text evidence="4">The sequence shown here is derived from an EMBL/GenBank/DDBJ whole genome shotgun (WGS) entry which is preliminary data.</text>
</comment>
<evidence type="ECO:0000256" key="1">
    <source>
        <dbReference type="ARBA" id="ARBA00006354"/>
    </source>
</evidence>
<dbReference type="InterPro" id="IPR045006">
    <property type="entry name" value="CHLI-like"/>
</dbReference>
<dbReference type="Gene3D" id="3.30.230.10">
    <property type="match status" value="1"/>
</dbReference>
<sequence>MGSHLSNRHGMRDYRASAGPNSLASRNRPMNQVARVHAISLGGLQGTVVCVEAHVGPGLVMTRIVGNGDSSLREASDRVRAAFLNCDIPFLDQRLTVNLSPADLPKTGASFDLAIAVAILVAREILDQSIAWKTAFVAELALDGSLRPVRGTLALAWAAREHGFTHLVVARESAGEAALVEGLSVQGCGHLNEILRAFPVGAPAGWPHPCTPSKQHPTRTSQRTDLANVRGQPEARYALLIAAVGGHHMLLHGEPGAGKSLLASCLPSVLPDLCAEDMMTVAAIRSLAGFQPTLDMQPPCESISPGTSVAALVGGGSRQVRPGAVSLAHCGVLILDEAPELPRRLLESLRTPLDEGQVSTRRAHAIVTFPARFQLVMTANPCPCGLRECRCAPHSRRLYRRRLSGPILDRIDIVQAMTQPSESSLAVDEGLSSTQARAMVVEARRRSVKRWPQWPSNAYAEGELLQVGVPSGCLDAMRREVERGRLSMRGLDRVLRVAWSIADLEMHPEPTVEDLGLAMDLRTKDSWE</sequence>
<dbReference type="Pfam" id="PF13335">
    <property type="entry name" value="Mg_chelatase_C"/>
    <property type="match status" value="1"/>
</dbReference>
<dbReference type="InterPro" id="IPR027417">
    <property type="entry name" value="P-loop_NTPase"/>
</dbReference>
<dbReference type="PANTHER" id="PTHR32039:SF7">
    <property type="entry name" value="COMPETENCE PROTEIN COMM"/>
    <property type="match status" value="1"/>
</dbReference>
<dbReference type="InterPro" id="IPR003593">
    <property type="entry name" value="AAA+_ATPase"/>
</dbReference>
<dbReference type="SUPFAM" id="SSF54211">
    <property type="entry name" value="Ribosomal protein S5 domain 2-like"/>
    <property type="match status" value="1"/>
</dbReference>
<dbReference type="EMBL" id="VULO01000013">
    <property type="protein sequence ID" value="MSS85192.1"/>
    <property type="molecule type" value="Genomic_DNA"/>
</dbReference>
<feature type="domain" description="AAA+ ATPase" evidence="3">
    <location>
        <begin position="245"/>
        <end position="421"/>
    </location>
</feature>
<evidence type="ECO:0000313" key="5">
    <source>
        <dbReference type="Proteomes" id="UP000470875"/>
    </source>
</evidence>
<dbReference type="Proteomes" id="UP000470875">
    <property type="component" value="Unassembled WGS sequence"/>
</dbReference>
<gene>
    <name evidence="4" type="ORF">FYJ24_10575</name>
</gene>
<dbReference type="Pfam" id="PF01078">
    <property type="entry name" value="Mg_chelatase"/>
    <property type="match status" value="1"/>
</dbReference>
<evidence type="ECO:0000313" key="4">
    <source>
        <dbReference type="EMBL" id="MSS85192.1"/>
    </source>
</evidence>
<protein>
    <submittedName>
        <fullName evidence="4">YifB family Mg chelatase-like AAA ATPase</fullName>
    </submittedName>
</protein>
<dbReference type="SUPFAM" id="SSF52540">
    <property type="entry name" value="P-loop containing nucleoside triphosphate hydrolases"/>
    <property type="match status" value="1"/>
</dbReference>
<dbReference type="Gene3D" id="3.40.50.300">
    <property type="entry name" value="P-loop containing nucleotide triphosphate hydrolases"/>
    <property type="match status" value="1"/>
</dbReference>
<dbReference type="InterPro" id="IPR014721">
    <property type="entry name" value="Ribsml_uS5_D2-typ_fold_subgr"/>
</dbReference>
<dbReference type="InterPro" id="IPR004482">
    <property type="entry name" value="Mg_chelat-rel"/>
</dbReference>
<dbReference type="SMART" id="SM00382">
    <property type="entry name" value="AAA"/>
    <property type="match status" value="1"/>
</dbReference>
<accession>A0A6N7W9S5</accession>